<evidence type="ECO:0000313" key="16">
    <source>
        <dbReference type="Proteomes" id="UP000034207"/>
    </source>
</evidence>
<evidence type="ECO:0000256" key="2">
    <source>
        <dbReference type="ARBA" id="ARBA00004236"/>
    </source>
</evidence>
<dbReference type="NCBIfam" id="TIGR00229">
    <property type="entry name" value="sensory_box"/>
    <property type="match status" value="1"/>
</dbReference>
<feature type="transmembrane region" description="Helical" evidence="13">
    <location>
        <begin position="175"/>
        <end position="196"/>
    </location>
</feature>
<dbReference type="CDD" id="cd00082">
    <property type="entry name" value="HisKA"/>
    <property type="match status" value="1"/>
</dbReference>
<feature type="transmembrane region" description="Helical" evidence="13">
    <location>
        <begin position="203"/>
        <end position="222"/>
    </location>
</feature>
<keyword evidence="10" id="KW-0902">Two-component regulatory system</keyword>
<dbReference type="STRING" id="1618345.UT18_C0015G0018"/>
<dbReference type="SMART" id="SM00387">
    <property type="entry name" value="HATPase_c"/>
    <property type="match status" value="1"/>
</dbReference>
<accession>A0A0G0P6V5</accession>
<dbReference type="Gene3D" id="1.10.287.130">
    <property type="match status" value="1"/>
</dbReference>
<keyword evidence="4" id="KW-1003">Cell membrane</keyword>
<dbReference type="EMBL" id="LBVV01000015">
    <property type="protein sequence ID" value="KKQ93864.1"/>
    <property type="molecule type" value="Genomic_DNA"/>
</dbReference>
<dbReference type="Gene3D" id="3.30.450.20">
    <property type="entry name" value="PAS domain"/>
    <property type="match status" value="1"/>
</dbReference>
<keyword evidence="6" id="KW-0808">Transferase</keyword>
<feature type="transmembrane region" description="Helical" evidence="13">
    <location>
        <begin position="62"/>
        <end position="78"/>
    </location>
</feature>
<evidence type="ECO:0000256" key="11">
    <source>
        <dbReference type="ARBA" id="ARBA00023136"/>
    </source>
</evidence>
<dbReference type="GO" id="GO:0000155">
    <property type="term" value="F:phosphorelay sensor kinase activity"/>
    <property type="evidence" value="ECO:0007669"/>
    <property type="project" value="InterPro"/>
</dbReference>
<feature type="domain" description="Histidine kinase" evidence="14">
    <location>
        <begin position="798"/>
        <end position="1012"/>
    </location>
</feature>
<reference evidence="15 16" key="1">
    <citation type="journal article" date="2015" name="Nature">
        <title>rRNA introns, odd ribosomes, and small enigmatic genomes across a large radiation of phyla.</title>
        <authorList>
            <person name="Brown C.T."/>
            <person name="Hug L.A."/>
            <person name="Thomas B.C."/>
            <person name="Sharon I."/>
            <person name="Castelle C.J."/>
            <person name="Singh A."/>
            <person name="Wilkins M.J."/>
            <person name="Williams K.H."/>
            <person name="Banfield J.F."/>
        </authorList>
    </citation>
    <scope>NUCLEOTIDE SEQUENCE [LARGE SCALE GENOMIC DNA]</scope>
</reference>
<keyword evidence="9" id="KW-0067">ATP-binding</keyword>
<dbReference type="Gene3D" id="6.10.340.10">
    <property type="match status" value="1"/>
</dbReference>
<feature type="coiled-coil region" evidence="12">
    <location>
        <begin position="611"/>
        <end position="641"/>
    </location>
</feature>
<dbReference type="AlphaFoldDB" id="A0A0G0P6V5"/>
<protein>
    <recommendedName>
        <fullName evidence="3">histidine kinase</fullName>
        <ecNumber evidence="3">2.7.13.3</ecNumber>
    </recommendedName>
</protein>
<keyword evidence="12" id="KW-0175">Coiled coil</keyword>
<organism evidence="15 16">
    <name type="scientific">candidate division CPR2 bacterium GW2011_GWC2_39_10</name>
    <dbReference type="NCBI Taxonomy" id="1618345"/>
    <lineage>
        <taxon>Bacteria</taxon>
        <taxon>Bacteria division CPR2</taxon>
    </lineage>
</organism>
<dbReference type="InterPro" id="IPR036097">
    <property type="entry name" value="HisK_dim/P_sf"/>
</dbReference>
<dbReference type="InterPro" id="IPR050351">
    <property type="entry name" value="BphY/WalK/GraS-like"/>
</dbReference>
<dbReference type="InterPro" id="IPR004358">
    <property type="entry name" value="Sig_transdc_His_kin-like_C"/>
</dbReference>
<dbReference type="PANTHER" id="PTHR45453">
    <property type="entry name" value="PHOSPHATE REGULON SENSOR PROTEIN PHOR"/>
    <property type="match status" value="1"/>
</dbReference>
<dbReference type="PANTHER" id="PTHR45453:SF1">
    <property type="entry name" value="PHOSPHATE REGULON SENSOR PROTEIN PHOR"/>
    <property type="match status" value="1"/>
</dbReference>
<evidence type="ECO:0000256" key="6">
    <source>
        <dbReference type="ARBA" id="ARBA00022679"/>
    </source>
</evidence>
<dbReference type="CDD" id="cd00130">
    <property type="entry name" value="PAS"/>
    <property type="match status" value="1"/>
</dbReference>
<dbReference type="Proteomes" id="UP000034207">
    <property type="component" value="Unassembled WGS sequence"/>
</dbReference>
<dbReference type="SUPFAM" id="SSF47384">
    <property type="entry name" value="Homodimeric domain of signal transducing histidine kinase"/>
    <property type="match status" value="1"/>
</dbReference>
<dbReference type="Gene3D" id="3.30.565.10">
    <property type="entry name" value="Histidine kinase-like ATPase, C-terminal domain"/>
    <property type="match status" value="1"/>
</dbReference>
<evidence type="ECO:0000256" key="3">
    <source>
        <dbReference type="ARBA" id="ARBA00012438"/>
    </source>
</evidence>
<dbReference type="InterPro" id="IPR005467">
    <property type="entry name" value="His_kinase_dom"/>
</dbReference>
<dbReference type="Pfam" id="PF13426">
    <property type="entry name" value="PAS_9"/>
    <property type="match status" value="1"/>
</dbReference>
<dbReference type="EC" id="2.7.13.3" evidence="3"/>
<evidence type="ECO:0000256" key="13">
    <source>
        <dbReference type="SAM" id="Phobius"/>
    </source>
</evidence>
<dbReference type="InterPro" id="IPR035965">
    <property type="entry name" value="PAS-like_dom_sf"/>
</dbReference>
<dbReference type="SMART" id="SM00388">
    <property type="entry name" value="HisKA"/>
    <property type="match status" value="1"/>
</dbReference>
<keyword evidence="5" id="KW-0597">Phosphoprotein</keyword>
<sequence>MSLLINGIIKLYSMKIKKVNLKTLNFERTSAIFLIMFGYVLFFVPHQALAVVGAKKIPYENLFVFLITGIGVLAYYFLFLNLPPRNKRRFIWLPASLVFIFFSAVSFSGATSVALAIIAFCLSGLFFALFLVKSPDPTEKALSFGLLGCAIASIPFALCIFFTKKSFLDTDISNYYTNYALLTTIIFAFLLITAVIKQKTGNFVKIFSILFGINLFFVFLIVGLGKNSVIAITPFFIWSIYIVTNDFFSEERIAGHVGSFKQKILTFLAFTVIVTLTSLTLISDKRMMDFHTQSIKESIYSSSLLFESSLNYHFEEHREIGNSIIERLEREFPKNQEDFAMRYVEDKKTDCFKQASVFNKDGEEIFRSDQETLGNLGNEDWFIKLQEAKPNEKRPFIIEMEHPYIIAVSPAFDKNGNLSFGLVQYLDLDTHIAKDDIKTLLDKNEMGFYLVHFTSHEFTLIAKAGAKFNKENPFENWSDMVKNHLLSETNEAKQAHENDAKIASSDNYFWLSLPLNIPNLNLIVIHSNNTLDIFQDASREISMIIIMICFVLTVLVSYVLSWVITKPMDRLKSSIENQGDIFNFKTKKEIYNLSNRTDEIGLLAKAYYDSNQKTTNALKELSSEKQEEDKLYKKLKESSDELVEASFKEKRSLLELESLNHTLSIEKSNVESILQSIGDGIIVLDHGYIINFNNAAEYITGFKKDDVLAKYLTEALKFREENVQGECKCKKYLDKNSSKTLKKILIIKRKDGRERTVAVIFSPIQARDNDQILGHVLALRDVTEERELDRAKSEFVSVASHQLRTPLTAIKWNVELLKNGAFGKLSKNQSSSIGDMQIATTNLIKLVNDLLSVSRIEQGRLINEPTKINLGEILNEVIKEVGPIATQKKINLKVNIGKTKQIFVDKMLIKQVLQNLTDNALKYTPDEGLVKVSLHQKDDKVIFEVQDSGMGIPEKEQSSLFKKFFRASNAASSSQNGTGLGLYIAKQIIDLSKGKMEVESEEEKGTKFTISF</sequence>
<evidence type="ECO:0000313" key="15">
    <source>
        <dbReference type="EMBL" id="KKQ93864.1"/>
    </source>
</evidence>
<evidence type="ECO:0000256" key="1">
    <source>
        <dbReference type="ARBA" id="ARBA00000085"/>
    </source>
</evidence>
<feature type="transmembrane region" description="Helical" evidence="13">
    <location>
        <begin position="113"/>
        <end position="132"/>
    </location>
</feature>
<dbReference type="FunFam" id="3.30.565.10:FF:000023">
    <property type="entry name" value="PAS domain-containing sensor histidine kinase"/>
    <property type="match status" value="1"/>
</dbReference>
<gene>
    <name evidence="15" type="ORF">UT18_C0015G0018</name>
</gene>
<keyword evidence="7" id="KW-0547">Nucleotide-binding</keyword>
<dbReference type="PROSITE" id="PS50109">
    <property type="entry name" value="HIS_KIN"/>
    <property type="match status" value="1"/>
</dbReference>
<keyword evidence="13" id="KW-1133">Transmembrane helix</keyword>
<keyword evidence="11 13" id="KW-0472">Membrane</keyword>
<evidence type="ECO:0000256" key="9">
    <source>
        <dbReference type="ARBA" id="ARBA00022840"/>
    </source>
</evidence>
<dbReference type="GO" id="GO:0005886">
    <property type="term" value="C:plasma membrane"/>
    <property type="evidence" value="ECO:0007669"/>
    <property type="project" value="UniProtKB-SubCell"/>
</dbReference>
<dbReference type="InterPro" id="IPR003594">
    <property type="entry name" value="HATPase_dom"/>
</dbReference>
<evidence type="ECO:0000256" key="7">
    <source>
        <dbReference type="ARBA" id="ARBA00022741"/>
    </source>
</evidence>
<keyword evidence="8 15" id="KW-0418">Kinase</keyword>
<comment type="caution">
    <text evidence="15">The sequence shown here is derived from an EMBL/GenBank/DDBJ whole genome shotgun (WGS) entry which is preliminary data.</text>
</comment>
<feature type="transmembrane region" description="Helical" evidence="13">
    <location>
        <begin position="541"/>
        <end position="564"/>
    </location>
</feature>
<name>A0A0G0P6V5_UNCC2</name>
<feature type="transmembrane region" description="Helical" evidence="13">
    <location>
        <begin position="264"/>
        <end position="282"/>
    </location>
</feature>
<comment type="subcellular location">
    <subcellularLocation>
        <location evidence="2">Cell membrane</location>
    </subcellularLocation>
</comment>
<dbReference type="SUPFAM" id="SSF55874">
    <property type="entry name" value="ATPase domain of HSP90 chaperone/DNA topoisomerase II/histidine kinase"/>
    <property type="match status" value="1"/>
</dbReference>
<evidence type="ECO:0000256" key="5">
    <source>
        <dbReference type="ARBA" id="ARBA00022553"/>
    </source>
</evidence>
<evidence type="ECO:0000256" key="12">
    <source>
        <dbReference type="SAM" id="Coils"/>
    </source>
</evidence>
<feature type="transmembrane region" description="Helical" evidence="13">
    <location>
        <begin position="144"/>
        <end position="163"/>
    </location>
</feature>
<evidence type="ECO:0000256" key="4">
    <source>
        <dbReference type="ARBA" id="ARBA00022475"/>
    </source>
</evidence>
<keyword evidence="13" id="KW-0812">Transmembrane</keyword>
<dbReference type="InterPro" id="IPR000014">
    <property type="entry name" value="PAS"/>
</dbReference>
<evidence type="ECO:0000256" key="8">
    <source>
        <dbReference type="ARBA" id="ARBA00022777"/>
    </source>
</evidence>
<dbReference type="GO" id="GO:0016036">
    <property type="term" value="P:cellular response to phosphate starvation"/>
    <property type="evidence" value="ECO:0007669"/>
    <property type="project" value="TreeGrafter"/>
</dbReference>
<dbReference type="InterPro" id="IPR036890">
    <property type="entry name" value="HATPase_C_sf"/>
</dbReference>
<feature type="transmembrane region" description="Helical" evidence="13">
    <location>
        <begin position="228"/>
        <end position="244"/>
    </location>
</feature>
<evidence type="ECO:0000259" key="14">
    <source>
        <dbReference type="PROSITE" id="PS50109"/>
    </source>
</evidence>
<feature type="transmembrane region" description="Helical" evidence="13">
    <location>
        <begin position="31"/>
        <end position="50"/>
    </location>
</feature>
<dbReference type="GO" id="GO:0004721">
    <property type="term" value="F:phosphoprotein phosphatase activity"/>
    <property type="evidence" value="ECO:0007669"/>
    <property type="project" value="TreeGrafter"/>
</dbReference>
<dbReference type="Pfam" id="PF02518">
    <property type="entry name" value="HATPase_c"/>
    <property type="match status" value="1"/>
</dbReference>
<dbReference type="SUPFAM" id="SSF55785">
    <property type="entry name" value="PYP-like sensor domain (PAS domain)"/>
    <property type="match status" value="1"/>
</dbReference>
<dbReference type="CDD" id="cd00075">
    <property type="entry name" value="HATPase"/>
    <property type="match status" value="1"/>
</dbReference>
<proteinExistence type="predicted"/>
<dbReference type="Pfam" id="PF00512">
    <property type="entry name" value="HisKA"/>
    <property type="match status" value="1"/>
</dbReference>
<dbReference type="PRINTS" id="PR00344">
    <property type="entry name" value="BCTRLSENSOR"/>
</dbReference>
<dbReference type="GO" id="GO:0005524">
    <property type="term" value="F:ATP binding"/>
    <property type="evidence" value="ECO:0007669"/>
    <property type="project" value="UniProtKB-KW"/>
</dbReference>
<dbReference type="InterPro" id="IPR003661">
    <property type="entry name" value="HisK_dim/P_dom"/>
</dbReference>
<evidence type="ECO:0000256" key="10">
    <source>
        <dbReference type="ARBA" id="ARBA00023012"/>
    </source>
</evidence>
<comment type="catalytic activity">
    <reaction evidence="1">
        <text>ATP + protein L-histidine = ADP + protein N-phospho-L-histidine.</text>
        <dbReference type="EC" id="2.7.13.3"/>
    </reaction>
</comment>